<evidence type="ECO:0000313" key="1">
    <source>
        <dbReference type="EMBL" id="KKK94335.1"/>
    </source>
</evidence>
<comment type="caution">
    <text evidence="1">The sequence shown here is derived from an EMBL/GenBank/DDBJ whole genome shotgun (WGS) entry which is preliminary data.</text>
</comment>
<dbReference type="GO" id="GO:0000271">
    <property type="term" value="P:polysaccharide biosynthetic process"/>
    <property type="evidence" value="ECO:0007669"/>
    <property type="project" value="TreeGrafter"/>
</dbReference>
<dbReference type="Pfam" id="PF01041">
    <property type="entry name" value="DegT_DnrJ_EryC1"/>
    <property type="match status" value="1"/>
</dbReference>
<reference evidence="1" key="1">
    <citation type="journal article" date="2015" name="Nature">
        <title>Complex archaea that bridge the gap between prokaryotes and eukaryotes.</title>
        <authorList>
            <person name="Spang A."/>
            <person name="Saw J.H."/>
            <person name="Jorgensen S.L."/>
            <person name="Zaremba-Niedzwiedzka K."/>
            <person name="Martijn J."/>
            <person name="Lind A.E."/>
            <person name="van Eijk R."/>
            <person name="Schleper C."/>
            <person name="Guy L."/>
            <person name="Ettema T.J."/>
        </authorList>
    </citation>
    <scope>NUCLEOTIDE SEQUENCE</scope>
</reference>
<dbReference type="GO" id="GO:0008483">
    <property type="term" value="F:transaminase activity"/>
    <property type="evidence" value="ECO:0007669"/>
    <property type="project" value="TreeGrafter"/>
</dbReference>
<dbReference type="SUPFAM" id="SSF53383">
    <property type="entry name" value="PLP-dependent transferases"/>
    <property type="match status" value="1"/>
</dbReference>
<dbReference type="InterPro" id="IPR015421">
    <property type="entry name" value="PyrdxlP-dep_Trfase_major"/>
</dbReference>
<dbReference type="GO" id="GO:0030170">
    <property type="term" value="F:pyridoxal phosphate binding"/>
    <property type="evidence" value="ECO:0007669"/>
    <property type="project" value="TreeGrafter"/>
</dbReference>
<organism evidence="1">
    <name type="scientific">marine sediment metagenome</name>
    <dbReference type="NCBI Taxonomy" id="412755"/>
    <lineage>
        <taxon>unclassified sequences</taxon>
        <taxon>metagenomes</taxon>
        <taxon>ecological metagenomes</taxon>
    </lineage>
</organism>
<dbReference type="InterPro" id="IPR000653">
    <property type="entry name" value="DegT/StrS_aminotransferase"/>
</dbReference>
<protein>
    <recommendedName>
        <fullName evidence="2">Aminotransferase class I/classII domain-containing protein</fullName>
    </recommendedName>
</protein>
<gene>
    <name evidence="1" type="ORF">LCGC14_2683900</name>
</gene>
<dbReference type="PANTHER" id="PTHR30244:SF42">
    <property type="entry name" value="UDP-2-ACETAMIDO-2-DEOXY-3-OXO-D-GLUCURONATE AMINOTRANSFERASE"/>
    <property type="match status" value="1"/>
</dbReference>
<dbReference type="EMBL" id="LAZR01047389">
    <property type="protein sequence ID" value="KKK94335.1"/>
    <property type="molecule type" value="Genomic_DNA"/>
</dbReference>
<dbReference type="AlphaFoldDB" id="A0A0F9A822"/>
<dbReference type="Gene3D" id="3.40.640.10">
    <property type="entry name" value="Type I PLP-dependent aspartate aminotransferase-like (Major domain)"/>
    <property type="match status" value="1"/>
</dbReference>
<proteinExistence type="predicted"/>
<dbReference type="PANTHER" id="PTHR30244">
    <property type="entry name" value="TRANSAMINASE"/>
    <property type="match status" value="1"/>
</dbReference>
<evidence type="ECO:0008006" key="2">
    <source>
        <dbReference type="Google" id="ProtNLM"/>
    </source>
</evidence>
<name>A0A0F9A822_9ZZZZ</name>
<sequence>MQFIDLAAQYQHLKTKIDKRIQTVLDHGKYIMGPEVQELEEKLAEYVGVKHAITCANGTDALTLAMMVLNIEKGDAVFCPTFTFFATAEVIAYEGATPVFVDSDEATFNICPIDLERRIQATIAEGKLVPKAIIAVDLFGLPANYPEIQKIANKYNLK</sequence>
<feature type="non-terminal residue" evidence="1">
    <location>
        <position position="158"/>
    </location>
</feature>
<accession>A0A0F9A822</accession>
<dbReference type="InterPro" id="IPR015424">
    <property type="entry name" value="PyrdxlP-dep_Trfase"/>
</dbReference>